<evidence type="ECO:0000313" key="1">
    <source>
        <dbReference type="EMBL" id="JAD80210.1"/>
    </source>
</evidence>
<dbReference type="EMBL" id="GBRH01217685">
    <property type="protein sequence ID" value="JAD80210.1"/>
    <property type="molecule type" value="Transcribed_RNA"/>
</dbReference>
<name>A0A0A9D3J0_ARUDO</name>
<dbReference type="AlphaFoldDB" id="A0A0A9D3J0"/>
<reference evidence="1" key="1">
    <citation type="submission" date="2014-09" db="EMBL/GenBank/DDBJ databases">
        <authorList>
            <person name="Magalhaes I.L.F."/>
            <person name="Oliveira U."/>
            <person name="Santos F.R."/>
            <person name="Vidigal T.H.D.A."/>
            <person name="Brescovit A.D."/>
            <person name="Santos A.J."/>
        </authorList>
    </citation>
    <scope>NUCLEOTIDE SEQUENCE</scope>
    <source>
        <tissue evidence="1">Shoot tissue taken approximately 20 cm above the soil surface</tissue>
    </source>
</reference>
<sequence length="63" mass="7315">MPSLNVFGACFLKQQRNEHARQQKWPFSCRGNILFKGQIKVADIRKPSAEHSDDVFFFNTKDS</sequence>
<reference evidence="1" key="2">
    <citation type="journal article" date="2015" name="Data Brief">
        <title>Shoot transcriptome of the giant reed, Arundo donax.</title>
        <authorList>
            <person name="Barrero R.A."/>
            <person name="Guerrero F.D."/>
            <person name="Moolhuijzen P."/>
            <person name="Goolsby J.A."/>
            <person name="Tidwell J."/>
            <person name="Bellgard S.E."/>
            <person name="Bellgard M.I."/>
        </authorList>
    </citation>
    <scope>NUCLEOTIDE SEQUENCE</scope>
    <source>
        <tissue evidence="1">Shoot tissue taken approximately 20 cm above the soil surface</tissue>
    </source>
</reference>
<accession>A0A0A9D3J0</accession>
<organism evidence="1">
    <name type="scientific">Arundo donax</name>
    <name type="common">Giant reed</name>
    <name type="synonym">Donax arundinaceus</name>
    <dbReference type="NCBI Taxonomy" id="35708"/>
    <lineage>
        <taxon>Eukaryota</taxon>
        <taxon>Viridiplantae</taxon>
        <taxon>Streptophyta</taxon>
        <taxon>Embryophyta</taxon>
        <taxon>Tracheophyta</taxon>
        <taxon>Spermatophyta</taxon>
        <taxon>Magnoliopsida</taxon>
        <taxon>Liliopsida</taxon>
        <taxon>Poales</taxon>
        <taxon>Poaceae</taxon>
        <taxon>PACMAD clade</taxon>
        <taxon>Arundinoideae</taxon>
        <taxon>Arundineae</taxon>
        <taxon>Arundo</taxon>
    </lineage>
</organism>
<proteinExistence type="predicted"/>
<protein>
    <submittedName>
        <fullName evidence="1">Pco090977</fullName>
    </submittedName>
</protein>